<dbReference type="PANTHER" id="PTHR31302">
    <property type="entry name" value="TRANSMEMBRANE PROTEIN WITH METALLOPHOSPHOESTERASE DOMAIN-RELATED"/>
    <property type="match status" value="1"/>
</dbReference>
<protein>
    <submittedName>
        <fullName evidence="3">Metallophosphoesterase</fullName>
    </submittedName>
</protein>
<organism evidence="3 4">
    <name type="scientific">Xiashengella succiniciproducens</name>
    <dbReference type="NCBI Taxonomy" id="2949635"/>
    <lineage>
        <taxon>Bacteria</taxon>
        <taxon>Pseudomonadati</taxon>
        <taxon>Bacteroidota</taxon>
        <taxon>Bacteroidia</taxon>
        <taxon>Marinilabiliales</taxon>
        <taxon>Marinilabiliaceae</taxon>
        <taxon>Xiashengella</taxon>
    </lineage>
</organism>
<reference evidence="3" key="2">
    <citation type="submission" date="2022-06" db="EMBL/GenBank/DDBJ databases">
        <title>Xiashengella guii gen. nov. sp. nov., a bacterium isolated form anaerobic digestion tank.</title>
        <authorList>
            <person name="Huang H."/>
        </authorList>
    </citation>
    <scope>NUCLEOTIDE SEQUENCE</scope>
    <source>
        <strain evidence="3">Ai-910</strain>
    </source>
</reference>
<feature type="transmembrane region" description="Helical" evidence="1">
    <location>
        <begin position="66"/>
        <end position="93"/>
    </location>
</feature>
<dbReference type="CDD" id="cd07385">
    <property type="entry name" value="MPP_YkuE_C"/>
    <property type="match status" value="1"/>
</dbReference>
<dbReference type="InterPro" id="IPR004843">
    <property type="entry name" value="Calcineurin-like_PHP"/>
</dbReference>
<dbReference type="Proteomes" id="UP001056426">
    <property type="component" value="Chromosome"/>
</dbReference>
<dbReference type="SUPFAM" id="SSF56300">
    <property type="entry name" value="Metallo-dependent phosphatases"/>
    <property type="match status" value="1"/>
</dbReference>
<name>A0A9J6ZSM1_9BACT</name>
<dbReference type="AlphaFoldDB" id="A0A9J6ZSM1"/>
<keyword evidence="4" id="KW-1185">Reference proteome</keyword>
<reference evidence="3" key="1">
    <citation type="submission" date="2022-05" db="EMBL/GenBank/DDBJ databases">
        <authorList>
            <person name="Sun X."/>
        </authorList>
    </citation>
    <scope>NUCLEOTIDE SEQUENCE</scope>
    <source>
        <strain evidence="3">Ai-910</strain>
    </source>
</reference>
<sequence length="381" mass="42734">MPLFFIIVLSVHALVNFYIGIRGWQALEFYPALRPWFVFLIVIAFLAYPAGRILEKFWYHPIPISLHWFGAFWFAVMLYATLLLLFVDLARIVNLFVPFVGKLSGGNIPALKLAVFGIVSMITIFTVGLGHINAWTPKIVRLDLVIPKQAGQMEYLRIVAASDIHMGTIIGKRRTEKLVNTVNSLNPDIILFAGDIVDEDVGPVIKQNLGASLLQLHAPYGVYACTGNHEYIGGGEKPIAYLEGHGIKVLRDTALLINNSFYVVGREDLHKRFASGQARKSLDELLSDADKSRPLILLDHQPQNLHEAEIAGIDLQLSGHTHYGQLWPLGYVTDRIFELSRGYLQKGNTHYYVSTGFGTWGPPVRTGNRPEILVINLYFKQ</sequence>
<dbReference type="GO" id="GO:0016787">
    <property type="term" value="F:hydrolase activity"/>
    <property type="evidence" value="ECO:0007669"/>
    <property type="project" value="InterPro"/>
</dbReference>
<evidence type="ECO:0000259" key="2">
    <source>
        <dbReference type="Pfam" id="PF00149"/>
    </source>
</evidence>
<feature type="transmembrane region" description="Helical" evidence="1">
    <location>
        <begin position="113"/>
        <end position="132"/>
    </location>
</feature>
<dbReference type="PANTHER" id="PTHR31302:SF0">
    <property type="entry name" value="TRANSMEMBRANE PROTEIN WITH METALLOPHOSPHOESTERASE DOMAIN"/>
    <property type="match status" value="1"/>
</dbReference>
<feature type="domain" description="Calcineurin-like phosphoesterase" evidence="2">
    <location>
        <begin position="156"/>
        <end position="323"/>
    </location>
</feature>
<dbReference type="Gene3D" id="3.60.21.10">
    <property type="match status" value="1"/>
</dbReference>
<dbReference type="InterPro" id="IPR029052">
    <property type="entry name" value="Metallo-depent_PP-like"/>
</dbReference>
<dbReference type="KEGG" id="alkq:M9189_04720"/>
<dbReference type="Pfam" id="PF00149">
    <property type="entry name" value="Metallophos"/>
    <property type="match status" value="1"/>
</dbReference>
<dbReference type="InterPro" id="IPR051158">
    <property type="entry name" value="Metallophosphoesterase_sf"/>
</dbReference>
<evidence type="ECO:0000313" key="3">
    <source>
        <dbReference type="EMBL" id="URW80653.1"/>
    </source>
</evidence>
<gene>
    <name evidence="3" type="ORF">M9189_04720</name>
</gene>
<evidence type="ECO:0000313" key="4">
    <source>
        <dbReference type="Proteomes" id="UP001056426"/>
    </source>
</evidence>
<dbReference type="RefSeq" id="WP_250725029.1">
    <property type="nucleotide sequence ID" value="NZ_CP098400.1"/>
</dbReference>
<proteinExistence type="predicted"/>
<dbReference type="EMBL" id="CP098400">
    <property type="protein sequence ID" value="URW80653.1"/>
    <property type="molecule type" value="Genomic_DNA"/>
</dbReference>
<keyword evidence="1" id="KW-0812">Transmembrane</keyword>
<keyword evidence="1" id="KW-0472">Membrane</keyword>
<evidence type="ECO:0000256" key="1">
    <source>
        <dbReference type="SAM" id="Phobius"/>
    </source>
</evidence>
<feature type="transmembrane region" description="Helical" evidence="1">
    <location>
        <begin position="37"/>
        <end position="54"/>
    </location>
</feature>
<accession>A0A9J6ZSM1</accession>
<keyword evidence="1" id="KW-1133">Transmembrane helix</keyword>